<evidence type="ECO:0000313" key="1">
    <source>
        <dbReference type="EMBL" id="KAF5842660.1"/>
    </source>
</evidence>
<accession>A0ABQ7H736</accession>
<evidence type="ECO:0000313" key="2">
    <source>
        <dbReference type="Proteomes" id="UP000815325"/>
    </source>
</evidence>
<gene>
    <name evidence="1" type="ORF">DUNSADRAFT_6130</name>
</gene>
<name>A0ABQ7H736_DUNSA</name>
<sequence length="76" mass="8190">MGTLGTCFTLQDPPYDFSLGPFYRFCVTDNEGKKLGAPQASAFLTMYNMIHGSGHMPLHAPNTDNYALAAAGAFVE</sequence>
<protein>
    <submittedName>
        <fullName evidence="1">Uncharacterized protein</fullName>
    </submittedName>
</protein>
<dbReference type="EMBL" id="MU069458">
    <property type="protein sequence ID" value="KAF5842660.1"/>
    <property type="molecule type" value="Genomic_DNA"/>
</dbReference>
<organism evidence="1 2">
    <name type="scientific">Dunaliella salina</name>
    <name type="common">Green alga</name>
    <name type="synonym">Protococcus salinus</name>
    <dbReference type="NCBI Taxonomy" id="3046"/>
    <lineage>
        <taxon>Eukaryota</taxon>
        <taxon>Viridiplantae</taxon>
        <taxon>Chlorophyta</taxon>
        <taxon>core chlorophytes</taxon>
        <taxon>Chlorophyceae</taxon>
        <taxon>CS clade</taxon>
        <taxon>Chlamydomonadales</taxon>
        <taxon>Dunaliellaceae</taxon>
        <taxon>Dunaliella</taxon>
    </lineage>
</organism>
<comment type="caution">
    <text evidence="1">The sequence shown here is derived from an EMBL/GenBank/DDBJ whole genome shotgun (WGS) entry which is preliminary data.</text>
</comment>
<keyword evidence="2" id="KW-1185">Reference proteome</keyword>
<dbReference type="Proteomes" id="UP000815325">
    <property type="component" value="Unassembled WGS sequence"/>
</dbReference>
<reference evidence="1" key="1">
    <citation type="submission" date="2017-08" db="EMBL/GenBank/DDBJ databases">
        <authorList>
            <person name="Polle J.E."/>
            <person name="Barry K."/>
            <person name="Cushman J."/>
            <person name="Schmutz J."/>
            <person name="Tran D."/>
            <person name="Hathwaick L.T."/>
            <person name="Yim W.C."/>
            <person name="Jenkins J."/>
            <person name="Mckie-Krisberg Z.M."/>
            <person name="Prochnik S."/>
            <person name="Lindquist E."/>
            <person name="Dockter R.B."/>
            <person name="Adam C."/>
            <person name="Molina H."/>
            <person name="Bunkerborg J."/>
            <person name="Jin E."/>
            <person name="Buchheim M."/>
            <person name="Magnuson J."/>
        </authorList>
    </citation>
    <scope>NUCLEOTIDE SEQUENCE</scope>
    <source>
        <strain evidence="1">CCAP 19/18</strain>
    </source>
</reference>
<proteinExistence type="predicted"/>